<keyword evidence="1" id="KW-0732">Signal</keyword>
<organism evidence="3 4">
    <name type="scientific">Salegentibacter chungangensis</name>
    <dbReference type="NCBI Taxonomy" id="1335724"/>
    <lineage>
        <taxon>Bacteria</taxon>
        <taxon>Pseudomonadati</taxon>
        <taxon>Bacteroidota</taxon>
        <taxon>Flavobacteriia</taxon>
        <taxon>Flavobacteriales</taxon>
        <taxon>Flavobacteriaceae</taxon>
        <taxon>Salegentibacter</taxon>
    </lineage>
</organism>
<dbReference type="Gene3D" id="1.25.40.10">
    <property type="entry name" value="Tetratricopeptide repeat domain"/>
    <property type="match status" value="1"/>
</dbReference>
<gene>
    <name evidence="3" type="ORF">ACFQ3Q_07285</name>
</gene>
<dbReference type="Proteomes" id="UP001597131">
    <property type="component" value="Unassembled WGS sequence"/>
</dbReference>
<name>A0ABW3NTF0_9FLAO</name>
<feature type="signal peptide" evidence="1">
    <location>
        <begin position="1"/>
        <end position="19"/>
    </location>
</feature>
<dbReference type="SUPFAM" id="SSF48452">
    <property type="entry name" value="TPR-like"/>
    <property type="match status" value="1"/>
</dbReference>
<proteinExistence type="predicted"/>
<dbReference type="InterPro" id="IPR030887">
    <property type="entry name" value="Beta-barrel_YaiO"/>
</dbReference>
<dbReference type="InterPro" id="IPR011990">
    <property type="entry name" value="TPR-like_helical_dom_sf"/>
</dbReference>
<accession>A0ABW3NTF0</accession>
<evidence type="ECO:0000313" key="3">
    <source>
        <dbReference type="EMBL" id="MFD1095544.1"/>
    </source>
</evidence>
<comment type="caution">
    <text evidence="3">The sequence shown here is derived from an EMBL/GenBank/DDBJ whole genome shotgun (WGS) entry which is preliminary data.</text>
</comment>
<protein>
    <submittedName>
        <fullName evidence="3">YaiO family outer membrane beta-barrel protein</fullName>
    </submittedName>
</protein>
<reference evidence="4" key="1">
    <citation type="journal article" date="2019" name="Int. J. Syst. Evol. Microbiol.">
        <title>The Global Catalogue of Microorganisms (GCM) 10K type strain sequencing project: providing services to taxonomists for standard genome sequencing and annotation.</title>
        <authorList>
            <consortium name="The Broad Institute Genomics Platform"/>
            <consortium name="The Broad Institute Genome Sequencing Center for Infectious Disease"/>
            <person name="Wu L."/>
            <person name="Ma J."/>
        </authorList>
    </citation>
    <scope>NUCLEOTIDE SEQUENCE [LARGE SCALE GENOMIC DNA]</scope>
    <source>
        <strain evidence="4">CCUG 64793</strain>
    </source>
</reference>
<dbReference type="RefSeq" id="WP_380744370.1">
    <property type="nucleotide sequence ID" value="NZ_JBHTLI010000001.1"/>
</dbReference>
<evidence type="ECO:0000259" key="2">
    <source>
        <dbReference type="Pfam" id="PF19413"/>
    </source>
</evidence>
<evidence type="ECO:0000256" key="1">
    <source>
        <dbReference type="SAM" id="SignalP"/>
    </source>
</evidence>
<sequence length="414" mass="48110">MRFYPLLFLLAFQLNPLSAQVIEETNTDEIYEEAVDLYRNGEFNKAINYTQKGLELAPGYHDIRVLQIRNYWALKNYDRAEKELLYLMENAPEYPGVLKLVYRQISYEKGDETMEFLHSASRVYPRDAHLQALKSDLLFKSGKKEQARALALKTLEMKQVSSEDKYLLQTILKRTIKDEIGVIYQYLYFSDEYSRNDPWHSISAEYKHSFNRTVVLGRVNYTDRSYDSGSLYELEAYPVFNDRLYAYLNAGVSDGSIFPDFRGSASVYYNFAKALEAEAGGRLLHFSDKDFFTGILGLSLYTGNFYLNLRSFLGPERKDELVQNYQFNVRYYLSTADNYLFTRLGSGISPDERTIFTQVQNRPDLNVYYINAGINHTLGVHHVIQLTGGYLFEDINSDLKGNQFIANIAYHFRF</sequence>
<keyword evidence="4" id="KW-1185">Reference proteome</keyword>
<evidence type="ECO:0000313" key="4">
    <source>
        <dbReference type="Proteomes" id="UP001597131"/>
    </source>
</evidence>
<dbReference type="NCBIfam" id="TIGR04390">
    <property type="entry name" value="OMP_YaiO_dom"/>
    <property type="match status" value="1"/>
</dbReference>
<dbReference type="EMBL" id="JBHTLI010000001">
    <property type="protein sequence ID" value="MFD1095544.1"/>
    <property type="molecule type" value="Genomic_DNA"/>
</dbReference>
<feature type="chain" id="PRO_5046243522" evidence="1">
    <location>
        <begin position="20"/>
        <end position="414"/>
    </location>
</feature>
<feature type="domain" description="YaiO beta-barrel" evidence="2">
    <location>
        <begin position="177"/>
        <end position="352"/>
    </location>
</feature>
<dbReference type="Pfam" id="PF19413">
    <property type="entry name" value="YaiO"/>
    <property type="match status" value="1"/>
</dbReference>